<gene>
    <name evidence="3" type="ORF">HLI28_11715</name>
</gene>
<keyword evidence="1" id="KW-0812">Transmembrane</keyword>
<name>A0A849K8W0_9MICO</name>
<dbReference type="AlphaFoldDB" id="A0A849K8W0"/>
<feature type="transmembrane region" description="Helical" evidence="1">
    <location>
        <begin position="20"/>
        <end position="39"/>
    </location>
</feature>
<reference evidence="3 4" key="1">
    <citation type="submission" date="2020-05" db="EMBL/GenBank/DDBJ databases">
        <title>Genome sequence of Isoptericola sp. JC619 isolated from Chilika lagoon, India.</title>
        <authorList>
            <person name="Kumar D."/>
            <person name="Appam K."/>
            <person name="Gandham S."/>
            <person name="Uppada J."/>
            <person name="Sasikala C."/>
            <person name="Venkata Ramana C."/>
        </authorList>
    </citation>
    <scope>NUCLEOTIDE SEQUENCE [LARGE SCALE GENOMIC DNA]</scope>
    <source>
        <strain evidence="3 4">JC619</strain>
    </source>
</reference>
<feature type="transmembrane region" description="Helical" evidence="1">
    <location>
        <begin position="45"/>
        <end position="64"/>
    </location>
</feature>
<keyword evidence="4" id="KW-1185">Reference proteome</keyword>
<proteinExistence type="predicted"/>
<feature type="domain" description="DUF58" evidence="2">
    <location>
        <begin position="218"/>
        <end position="367"/>
    </location>
</feature>
<organism evidence="3 4">
    <name type="scientific">Isoptericola sediminis</name>
    <dbReference type="NCBI Taxonomy" id="2733572"/>
    <lineage>
        <taxon>Bacteria</taxon>
        <taxon>Bacillati</taxon>
        <taxon>Actinomycetota</taxon>
        <taxon>Actinomycetes</taxon>
        <taxon>Micrococcales</taxon>
        <taxon>Promicromonosporaceae</taxon>
        <taxon>Isoptericola</taxon>
    </lineage>
</organism>
<sequence>MNVEQVTSALRRLVRVRPTARGAALISAGGVLVVVGVVLDLPDLVGLGAAALLVVLAAWVSLGVQRLDAGRGALDVERRLDPHPVVAGQHATTQLVVRARARTGAAFERLARLRLSEQAAHELAGPHGIRARVRAHPDRVAVQYTIAPVRRGRWSLGPVLTTRSDVFGLARTTQPLGASTPVSVWPRTTHVPAHSAALGDVDRAASGARLASSDDSVIREYVPGDDPRRVHWAGSARQGRLMVRADESAGLRPVTVLLDSGLLAPASDERPGGRAPTHATVEDGEWAVELAASIATSFLEAGHPTRLSATGGTHQPATHLSGARTGRAVMLDSTVDLSGLRGAAATRALEQTVQALRADRRQSEITVAVLGPTTGPTRHAVASLGADGVAWALLVVPRAEGMRHDVEPTADDLRSAGWRVTTCAPGTPPERVWSALTERVA</sequence>
<keyword evidence="1" id="KW-0472">Membrane</keyword>
<comment type="caution">
    <text evidence="3">The sequence shown here is derived from an EMBL/GenBank/DDBJ whole genome shotgun (WGS) entry which is preliminary data.</text>
</comment>
<dbReference type="InterPro" id="IPR002881">
    <property type="entry name" value="DUF58"/>
</dbReference>
<dbReference type="Pfam" id="PF01882">
    <property type="entry name" value="DUF58"/>
    <property type="match status" value="1"/>
</dbReference>
<evidence type="ECO:0000259" key="2">
    <source>
        <dbReference type="Pfam" id="PF01882"/>
    </source>
</evidence>
<dbReference type="EMBL" id="JABFAJ010000021">
    <property type="protein sequence ID" value="NNU28205.1"/>
    <property type="molecule type" value="Genomic_DNA"/>
</dbReference>
<keyword evidence="1" id="KW-1133">Transmembrane helix</keyword>
<evidence type="ECO:0000313" key="3">
    <source>
        <dbReference type="EMBL" id="NNU28205.1"/>
    </source>
</evidence>
<accession>A0A849K8W0</accession>
<evidence type="ECO:0000313" key="4">
    <source>
        <dbReference type="Proteomes" id="UP000557204"/>
    </source>
</evidence>
<dbReference type="RefSeq" id="WP_171247747.1">
    <property type="nucleotide sequence ID" value="NZ_JABFAJ010000021.1"/>
</dbReference>
<dbReference type="PANTHER" id="PTHR34351:SF1">
    <property type="entry name" value="SLR1927 PROTEIN"/>
    <property type="match status" value="1"/>
</dbReference>
<protein>
    <submittedName>
        <fullName evidence="3">DUF58 domain-containing protein</fullName>
    </submittedName>
</protein>
<evidence type="ECO:0000256" key="1">
    <source>
        <dbReference type="SAM" id="Phobius"/>
    </source>
</evidence>
<dbReference type="PANTHER" id="PTHR34351">
    <property type="entry name" value="SLR1927 PROTEIN-RELATED"/>
    <property type="match status" value="1"/>
</dbReference>
<dbReference type="Proteomes" id="UP000557204">
    <property type="component" value="Unassembled WGS sequence"/>
</dbReference>